<feature type="region of interest" description="Disordered" evidence="1">
    <location>
        <begin position="78"/>
        <end position="123"/>
    </location>
</feature>
<feature type="non-terminal residue" evidence="2">
    <location>
        <position position="205"/>
    </location>
</feature>
<evidence type="ECO:0000256" key="1">
    <source>
        <dbReference type="SAM" id="MobiDB-lite"/>
    </source>
</evidence>
<protein>
    <submittedName>
        <fullName evidence="2">Uncharacterized protein</fullName>
    </submittedName>
</protein>
<proteinExistence type="predicted"/>
<dbReference type="EMBL" id="ADBV01013207">
    <property type="protein sequence ID" value="EJW73903.1"/>
    <property type="molecule type" value="Genomic_DNA"/>
</dbReference>
<feature type="region of interest" description="Disordered" evidence="1">
    <location>
        <begin position="1"/>
        <end position="23"/>
    </location>
</feature>
<dbReference type="Proteomes" id="UP000004810">
    <property type="component" value="Unassembled WGS sequence"/>
</dbReference>
<organism evidence="2 3">
    <name type="scientific">Wuchereria bancrofti</name>
    <dbReference type="NCBI Taxonomy" id="6293"/>
    <lineage>
        <taxon>Eukaryota</taxon>
        <taxon>Metazoa</taxon>
        <taxon>Ecdysozoa</taxon>
        <taxon>Nematoda</taxon>
        <taxon>Chromadorea</taxon>
        <taxon>Rhabditida</taxon>
        <taxon>Spirurina</taxon>
        <taxon>Spiruromorpha</taxon>
        <taxon>Filarioidea</taxon>
        <taxon>Onchocercidae</taxon>
        <taxon>Wuchereria</taxon>
    </lineage>
</organism>
<reference evidence="3" key="1">
    <citation type="submission" date="2012-08" db="EMBL/GenBank/DDBJ databases">
        <title>The Genome Sequence of Wuchereria bancrofti.</title>
        <authorList>
            <person name="Nutman T.B."/>
            <person name="Fink D.L."/>
            <person name="Russ C."/>
            <person name="Young S."/>
            <person name="Zeng Q."/>
            <person name="Koehrsen M."/>
            <person name="Alvarado L."/>
            <person name="Berlin A."/>
            <person name="Chapman S.B."/>
            <person name="Chen Z."/>
            <person name="Freedman E."/>
            <person name="Gellesch M."/>
            <person name="Goldberg J."/>
            <person name="Griggs A."/>
            <person name="Gujja S."/>
            <person name="Heilman E.R."/>
            <person name="Heiman D."/>
            <person name="Hepburn T."/>
            <person name="Howarth C."/>
            <person name="Jen D."/>
            <person name="Larson L."/>
            <person name="Lewis B."/>
            <person name="Mehta T."/>
            <person name="Park D."/>
            <person name="Pearson M."/>
            <person name="Roberts A."/>
            <person name="Saif S."/>
            <person name="Shea T."/>
            <person name="Shenoy N."/>
            <person name="Sisk P."/>
            <person name="Stolte C."/>
            <person name="Sykes S."/>
            <person name="Walk T."/>
            <person name="White J."/>
            <person name="Yandava C."/>
            <person name="Haas B."/>
            <person name="Henn M.R."/>
            <person name="Nusbaum C."/>
            <person name="Birren B."/>
        </authorList>
    </citation>
    <scope>NUCLEOTIDE SEQUENCE [LARGE SCALE GENOMIC DNA]</scope>
    <source>
        <strain evidence="3">NA</strain>
    </source>
</reference>
<sequence>NNGSCHEGGYNTLPHPRRGPPAVPYHAYNSDGRNNRLPLQHCSSYRGRDNRRYDYDSRLFRHPKPGNQFSPRFTVRGAGRIRTESVRSSTTDGTERHERRKLQLQPRTKPLNSTGDDLPARPTNIFGLAKPVDTYEKEKQAEERLRLENEAFKAAEQRSRKISERALSVPTSPLLIHGQVPVVTELPSHDYRESHPLLVQKAVPE</sequence>
<comment type="caution">
    <text evidence="2">The sequence shown here is derived from an EMBL/GenBank/DDBJ whole genome shotgun (WGS) entry which is preliminary data.</text>
</comment>
<gene>
    <name evidence="2" type="ORF">WUBG_15190</name>
</gene>
<evidence type="ECO:0000313" key="3">
    <source>
        <dbReference type="Proteomes" id="UP000004810"/>
    </source>
</evidence>
<name>J9DW34_WUCBA</name>
<accession>J9DW34</accession>
<feature type="non-terminal residue" evidence="2">
    <location>
        <position position="1"/>
    </location>
</feature>
<dbReference type="AlphaFoldDB" id="J9DW34"/>
<evidence type="ECO:0000313" key="2">
    <source>
        <dbReference type="EMBL" id="EJW73903.1"/>
    </source>
</evidence>